<gene>
    <name evidence="1" type="ORF">GCM10012284_46360</name>
</gene>
<dbReference type="Proteomes" id="UP000656042">
    <property type="component" value="Unassembled WGS sequence"/>
</dbReference>
<comment type="caution">
    <text evidence="1">The sequence shown here is derived from an EMBL/GenBank/DDBJ whole genome shotgun (WGS) entry which is preliminary data.</text>
</comment>
<proteinExistence type="predicted"/>
<reference evidence="1" key="1">
    <citation type="journal article" date="2014" name="Int. J. Syst. Evol. Microbiol.">
        <title>Complete genome sequence of Corynebacterium casei LMG S-19264T (=DSM 44701T), isolated from a smear-ripened cheese.</title>
        <authorList>
            <consortium name="US DOE Joint Genome Institute (JGI-PGF)"/>
            <person name="Walter F."/>
            <person name="Albersmeier A."/>
            <person name="Kalinowski J."/>
            <person name="Ruckert C."/>
        </authorList>
    </citation>
    <scope>NUCLEOTIDE SEQUENCE</scope>
    <source>
        <strain evidence="1">CGMCC 4.7299</strain>
    </source>
</reference>
<reference evidence="1" key="2">
    <citation type="submission" date="2020-09" db="EMBL/GenBank/DDBJ databases">
        <authorList>
            <person name="Sun Q."/>
            <person name="Zhou Y."/>
        </authorList>
    </citation>
    <scope>NUCLEOTIDE SEQUENCE</scope>
    <source>
        <strain evidence="1">CGMCC 4.7299</strain>
    </source>
</reference>
<name>A0A8J3C246_9ACTN</name>
<keyword evidence="2" id="KW-1185">Reference proteome</keyword>
<protein>
    <submittedName>
        <fullName evidence="1">Uncharacterized protein</fullName>
    </submittedName>
</protein>
<accession>A0A8J3C246</accession>
<evidence type="ECO:0000313" key="1">
    <source>
        <dbReference type="EMBL" id="GGL06903.1"/>
    </source>
</evidence>
<dbReference type="AlphaFoldDB" id="A0A8J3C246"/>
<dbReference type="EMBL" id="BMMX01000026">
    <property type="protein sequence ID" value="GGL06903.1"/>
    <property type="molecule type" value="Genomic_DNA"/>
</dbReference>
<sequence length="103" mass="10997">MTVRLEPSGGRPNRLARRVRAPWPRARLVRSGSTRRPGASAVVLTTWGVRVQEVLPSVSVWVAGTAADARGVRAGIGGAAAMSVAVELSSPAIRNFPHGFWER</sequence>
<organism evidence="1 2">
    <name type="scientific">Mangrovihabitans endophyticus</name>
    <dbReference type="NCBI Taxonomy" id="1751298"/>
    <lineage>
        <taxon>Bacteria</taxon>
        <taxon>Bacillati</taxon>
        <taxon>Actinomycetota</taxon>
        <taxon>Actinomycetes</taxon>
        <taxon>Micromonosporales</taxon>
        <taxon>Micromonosporaceae</taxon>
        <taxon>Mangrovihabitans</taxon>
    </lineage>
</organism>
<evidence type="ECO:0000313" key="2">
    <source>
        <dbReference type="Proteomes" id="UP000656042"/>
    </source>
</evidence>